<feature type="region of interest" description="Disordered" evidence="1">
    <location>
        <begin position="956"/>
        <end position="1257"/>
    </location>
</feature>
<dbReference type="EMBL" id="JAVHNS010000007">
    <property type="protein sequence ID" value="KAK6349204.1"/>
    <property type="molecule type" value="Genomic_DNA"/>
</dbReference>
<accession>A0AAV9UVS2</accession>
<keyword evidence="3" id="KW-1185">Reference proteome</keyword>
<feature type="compositionally biased region" description="Basic and acidic residues" evidence="1">
    <location>
        <begin position="542"/>
        <end position="552"/>
    </location>
</feature>
<organism evidence="2 3">
    <name type="scientific">Orbilia blumenaviensis</name>
    <dbReference type="NCBI Taxonomy" id="1796055"/>
    <lineage>
        <taxon>Eukaryota</taxon>
        <taxon>Fungi</taxon>
        <taxon>Dikarya</taxon>
        <taxon>Ascomycota</taxon>
        <taxon>Pezizomycotina</taxon>
        <taxon>Orbiliomycetes</taxon>
        <taxon>Orbiliales</taxon>
        <taxon>Orbiliaceae</taxon>
        <taxon>Orbilia</taxon>
    </lineage>
</organism>
<evidence type="ECO:0000313" key="2">
    <source>
        <dbReference type="EMBL" id="KAK6349204.1"/>
    </source>
</evidence>
<gene>
    <name evidence="2" type="ORF">TWF730_009955</name>
</gene>
<feature type="region of interest" description="Disordered" evidence="1">
    <location>
        <begin position="899"/>
        <end position="928"/>
    </location>
</feature>
<evidence type="ECO:0000256" key="1">
    <source>
        <dbReference type="SAM" id="MobiDB-lite"/>
    </source>
</evidence>
<feature type="region of interest" description="Disordered" evidence="1">
    <location>
        <begin position="519"/>
        <end position="867"/>
    </location>
</feature>
<proteinExistence type="predicted"/>
<feature type="compositionally biased region" description="Polar residues" evidence="1">
    <location>
        <begin position="808"/>
        <end position="825"/>
    </location>
</feature>
<feature type="compositionally biased region" description="Basic and acidic residues" evidence="1">
    <location>
        <begin position="899"/>
        <end position="909"/>
    </location>
</feature>
<sequence length="1335" mass="149317">MNPLREWIEPDLKAELERLDEARRQVREQRNLTQFNRTREIRKYSKLKAEAKARYFAEVKAKRKPCPVLESVPKSEHCKQSYHKTLVKPIDWTPPTHIQSPVRDTKHNVQIIQLTSEVIAGKPFNAIVSDGNVSIPTLFKPCNGLYSYASSIREGTIIQITRYIFRFPGSCSKSWEEGLTRNDQLKLSRSTNRKPKRPKSLKYPSIAASIGEYRPENNFLPADGLLLEVDISKVLQTKALCSQAPPSLEENWELMDIVNQFPVLPIRIPGLDLWCTEIIAKLARIWYIERAWQRFSQSMSHMGFREVQDIKSTFLQLFQANDKTMARVVKRARRNVFESMYCKEGSIGSLFDIRLAYKNLQSLLKNEPQSLEPSQYSHGFSATQQRTKEGRVGNFQSDDEMLGTQFATQFPPSSSKRGKEVGSTPGLEKRIARFQYDLDPVEYENFNEIVRTLYSKASDSEFNYRAGVTIVYGHISDFYAAKILAKVAIAQVKPQKLIVQRRRPIGTTREIKIKKELVREVEPPEKPPSPPKIPIVPPKKTIRPESSRKETKVLPPQARPGGREQLEAALARVKKATLAAEQAHGTQRSTTLEAPRNPSPYDTPAIPLPHADAHNKHSQKVVRKTSTNSFSGQEHTKAPATRPSAPLPAGDPMEGVITEPKRLETSRELQSNRSKPNIRHSVPILSEELGIQGIKPSQDKSYTKRQGSVRPSQPAVAAEHPSQAPAPLVSRSPIVLSSTPQSSQRPAPKHRLEETGKPPVRKTLTQNASKPPAPDTEQNVPIPVKVKLEGVEPPSTQAEKEPERVHSVPQQAQLQGRTSRLQAQETSNPPSTQSSPQPPKFPAAIKVEPSYADSISTNPEARETTCVDSEISVPVDHPNLLTKLNEILQHLMNEKAQDKVLPERTRVPEDQAEALSKHSALWPPPKRELQKHMRAVPNFEPRDDGTCTWRYPEDFEPFHSTIETSTQKSTDLKQKRKQKTADNQPEAPAAREQHVFTLTNQTVQEEDSDEPKIEWAATPLSQLKDPFDRENEVFENSDADSFLDADPPPESSMPTPVASEYERTPRKAQKGIGKISTPVSALRRAVVEKSTPPKRRVVGVPMRPSSPVEGDSSVAVKQEELPATATQGNDSDTMAAEEAGAVVGERPRDGEDIQDEGEVEYYEDADEEDEGEEEESEGEEENEVQVCQTQSSPYRQHKALRQETPTTHDLHMTPRVLASSPFESPRTPPRSSPGISKRKADEISISPAKAGSAVSPMIRGPKHIKLEEAAKIGETIVKRAKAAIASSKEAVRQDLNISQADLANRTPGDIRELMAQLEMQRDAHFNGPSSDDSSD</sequence>
<feature type="compositionally biased region" description="Polar residues" evidence="1">
    <location>
        <begin position="1185"/>
        <end position="1194"/>
    </location>
</feature>
<feature type="compositionally biased region" description="Polar residues" evidence="1">
    <location>
        <begin position="735"/>
        <end position="745"/>
    </location>
</feature>
<feature type="compositionally biased region" description="Acidic residues" evidence="1">
    <location>
        <begin position="1033"/>
        <end position="1043"/>
    </location>
</feature>
<feature type="compositionally biased region" description="Pro residues" evidence="1">
    <location>
        <begin position="526"/>
        <end position="537"/>
    </location>
</feature>
<comment type="caution">
    <text evidence="2">The sequence shown here is derived from an EMBL/GenBank/DDBJ whole genome shotgun (WGS) entry which is preliminary data.</text>
</comment>
<feature type="compositionally biased region" description="Low complexity" evidence="1">
    <location>
        <begin position="826"/>
        <end position="835"/>
    </location>
</feature>
<protein>
    <submittedName>
        <fullName evidence="2">Uncharacterized protein</fullName>
    </submittedName>
</protein>
<evidence type="ECO:0000313" key="3">
    <source>
        <dbReference type="Proteomes" id="UP001373714"/>
    </source>
</evidence>
<name>A0AAV9UVS2_9PEZI</name>
<feature type="compositionally biased region" description="Polar residues" evidence="1">
    <location>
        <begin position="624"/>
        <end position="633"/>
    </location>
</feature>
<dbReference type="Proteomes" id="UP001373714">
    <property type="component" value="Unassembled WGS sequence"/>
</dbReference>
<reference evidence="2 3" key="1">
    <citation type="submission" date="2019-10" db="EMBL/GenBank/DDBJ databases">
        <authorList>
            <person name="Palmer J.M."/>
        </authorList>
    </citation>
    <scope>NUCLEOTIDE SEQUENCE [LARGE SCALE GENOMIC DNA]</scope>
    <source>
        <strain evidence="2 3">TWF730</strain>
    </source>
</reference>
<feature type="compositionally biased region" description="Acidic residues" evidence="1">
    <location>
        <begin position="1152"/>
        <end position="1183"/>
    </location>
</feature>